<dbReference type="PANTHER" id="PTHR43794:SF11">
    <property type="entry name" value="AMIDOHYDROLASE-RELATED DOMAIN-CONTAINING PROTEIN"/>
    <property type="match status" value="1"/>
</dbReference>
<keyword evidence="4" id="KW-1185">Reference proteome</keyword>
<reference evidence="3" key="1">
    <citation type="submission" date="2020-10" db="EMBL/GenBank/DDBJ databases">
        <authorList>
            <person name="Han B."/>
            <person name="Lu T."/>
            <person name="Zhao Q."/>
            <person name="Huang X."/>
            <person name="Zhao Y."/>
        </authorList>
    </citation>
    <scope>NUCLEOTIDE SEQUENCE</scope>
</reference>
<evidence type="ECO:0000259" key="2">
    <source>
        <dbReference type="Pfam" id="PF01979"/>
    </source>
</evidence>
<feature type="domain" description="Amidohydrolase-related" evidence="2">
    <location>
        <begin position="6"/>
        <end position="100"/>
    </location>
</feature>
<evidence type="ECO:0000313" key="3">
    <source>
        <dbReference type="EMBL" id="CAD6267868.1"/>
    </source>
</evidence>
<dbReference type="Proteomes" id="UP000604825">
    <property type="component" value="Unassembled WGS sequence"/>
</dbReference>
<organism evidence="3 4">
    <name type="scientific">Miscanthus lutarioriparius</name>
    <dbReference type="NCBI Taxonomy" id="422564"/>
    <lineage>
        <taxon>Eukaryota</taxon>
        <taxon>Viridiplantae</taxon>
        <taxon>Streptophyta</taxon>
        <taxon>Embryophyta</taxon>
        <taxon>Tracheophyta</taxon>
        <taxon>Spermatophyta</taxon>
        <taxon>Magnoliopsida</taxon>
        <taxon>Liliopsida</taxon>
        <taxon>Poales</taxon>
        <taxon>Poaceae</taxon>
        <taxon>PACMAD clade</taxon>
        <taxon>Panicoideae</taxon>
        <taxon>Andropogonodae</taxon>
        <taxon>Andropogoneae</taxon>
        <taxon>Saccharinae</taxon>
        <taxon>Miscanthus</taxon>
    </lineage>
</organism>
<dbReference type="PANTHER" id="PTHR43794">
    <property type="entry name" value="AMINOHYDROLASE SSNA-RELATED"/>
    <property type="match status" value="1"/>
</dbReference>
<dbReference type="GO" id="GO:0016810">
    <property type="term" value="F:hydrolase activity, acting on carbon-nitrogen (but not peptide) bonds"/>
    <property type="evidence" value="ECO:0007669"/>
    <property type="project" value="InterPro"/>
</dbReference>
<gene>
    <name evidence="3" type="ORF">NCGR_LOCUS51173</name>
</gene>
<dbReference type="InterPro" id="IPR032466">
    <property type="entry name" value="Metal_Hydrolase"/>
</dbReference>
<dbReference type="Pfam" id="PF01979">
    <property type="entry name" value="Amidohydro_1"/>
    <property type="match status" value="1"/>
</dbReference>
<dbReference type="Gene3D" id="2.30.40.10">
    <property type="entry name" value="Urease, subunit C, domain 1"/>
    <property type="match status" value="1"/>
</dbReference>
<comment type="caution">
    <text evidence="3">The sequence shown here is derived from an EMBL/GenBank/DDBJ whole genome shotgun (WGS) entry which is preliminary data.</text>
</comment>
<dbReference type="AlphaFoldDB" id="A0A811RC93"/>
<keyword evidence="1" id="KW-0378">Hydrolase</keyword>
<name>A0A811RC93_9POAL</name>
<proteinExistence type="predicted"/>
<dbReference type="OrthoDB" id="194468at2759"/>
<accession>A0A811RC93</accession>
<sequence length="182" mass="20262">MRMLGFAPIREMLDSCVCVSLGTDGAPSNNRMSIVDEMYLASLINKGREAYISGTTNPTALPAETLLKMATINGAKAVLWDNEIGSLEVGKKADLVVVNPFTWSMVPLHDSAGSYVSMFSLWYCREYHFPIVTLKTMDTVNCFISVHASFQLLMIAEKSNEYLGTKHQVYWFAWAVALHKVP</sequence>
<evidence type="ECO:0000313" key="4">
    <source>
        <dbReference type="Proteomes" id="UP000604825"/>
    </source>
</evidence>
<protein>
    <recommendedName>
        <fullName evidence="2">Amidohydrolase-related domain-containing protein</fullName>
    </recommendedName>
</protein>
<dbReference type="EMBL" id="CAJGYO010000014">
    <property type="protein sequence ID" value="CAD6267868.1"/>
    <property type="molecule type" value="Genomic_DNA"/>
</dbReference>
<evidence type="ECO:0000256" key="1">
    <source>
        <dbReference type="ARBA" id="ARBA00022801"/>
    </source>
</evidence>
<dbReference type="InterPro" id="IPR006680">
    <property type="entry name" value="Amidohydro-rel"/>
</dbReference>
<dbReference type="InterPro" id="IPR011059">
    <property type="entry name" value="Metal-dep_hydrolase_composite"/>
</dbReference>
<dbReference type="SUPFAM" id="SSF51338">
    <property type="entry name" value="Composite domain of metallo-dependent hydrolases"/>
    <property type="match status" value="1"/>
</dbReference>
<dbReference type="InterPro" id="IPR050287">
    <property type="entry name" value="MTA/SAH_deaminase"/>
</dbReference>
<dbReference type="SUPFAM" id="SSF51556">
    <property type="entry name" value="Metallo-dependent hydrolases"/>
    <property type="match status" value="1"/>
</dbReference>
<dbReference type="Gene3D" id="3.20.20.140">
    <property type="entry name" value="Metal-dependent hydrolases"/>
    <property type="match status" value="1"/>
</dbReference>